<dbReference type="GO" id="GO:0015627">
    <property type="term" value="C:type II protein secretion system complex"/>
    <property type="evidence" value="ECO:0007669"/>
    <property type="project" value="InterPro"/>
</dbReference>
<dbReference type="STRING" id="760142.Hipma_0476"/>
<dbReference type="InParanoid" id="F2LUC2"/>
<dbReference type="PANTHER" id="PTHR30258:SF1">
    <property type="entry name" value="PROTEIN TRANSPORT PROTEIN HOFB HOMOLOG"/>
    <property type="match status" value="1"/>
</dbReference>
<evidence type="ECO:0000256" key="3">
    <source>
        <dbReference type="ARBA" id="ARBA00022448"/>
    </source>
</evidence>
<comment type="subcellular location">
    <subcellularLocation>
        <location evidence="1">Cytoplasm</location>
    </subcellularLocation>
</comment>
<evidence type="ECO:0000313" key="13">
    <source>
        <dbReference type="EMBL" id="AEA33448.1"/>
    </source>
</evidence>
<dbReference type="GO" id="GO:0005737">
    <property type="term" value="C:cytoplasm"/>
    <property type="evidence" value="ECO:0007669"/>
    <property type="project" value="UniProtKB-SubCell"/>
</dbReference>
<dbReference type="GO" id="GO:0015628">
    <property type="term" value="P:protein secretion by the type II secretion system"/>
    <property type="evidence" value="ECO:0007669"/>
    <property type="project" value="InterPro"/>
</dbReference>
<gene>
    <name evidence="13" type="ordered locus">Hipma_0476</name>
</gene>
<accession>F2LUC2</accession>
<keyword evidence="6" id="KW-0067">ATP-binding</keyword>
<keyword evidence="11" id="KW-0175">Coiled coil</keyword>
<evidence type="ECO:0000256" key="11">
    <source>
        <dbReference type="SAM" id="Coils"/>
    </source>
</evidence>
<dbReference type="GO" id="GO:0008564">
    <property type="term" value="F:protein-exporting ATPase activity"/>
    <property type="evidence" value="ECO:0007669"/>
    <property type="project" value="UniProtKB-EC"/>
</dbReference>
<dbReference type="Pfam" id="PF05157">
    <property type="entry name" value="MshEN"/>
    <property type="match status" value="1"/>
</dbReference>
<dbReference type="InterPro" id="IPR037257">
    <property type="entry name" value="T2SS_E_N_sf"/>
</dbReference>
<dbReference type="SUPFAM" id="SSF52540">
    <property type="entry name" value="P-loop containing nucleoside triphosphate hydrolases"/>
    <property type="match status" value="1"/>
</dbReference>
<dbReference type="AlphaFoldDB" id="F2LUC2"/>
<dbReference type="GO" id="GO:0005524">
    <property type="term" value="F:ATP binding"/>
    <property type="evidence" value="ECO:0007669"/>
    <property type="project" value="UniProtKB-KW"/>
</dbReference>
<evidence type="ECO:0000256" key="6">
    <source>
        <dbReference type="ARBA" id="ARBA00022840"/>
    </source>
</evidence>
<sequence length="565" mass="63604">MTTLLGQLLLWNNVITQQQLDEALEEQKKSKKKLGTILIEKGFVDEKILNDFLSKQYGVESVDLNSIDISKDVIKKVPPQIAKKYTLIPVAIEKNKIKVAISDPTNIFALDEVRFVTGMNVIPLFSNERSILRAIDKYYGTSTELEEIADEIAEFSSDVNVIKEEEEAEDVKDLERSAEDEPIIKLANTILSRAVVSGASDIHIEPYENELRIRYRIDGKLKTIMTFARSMAPKLTSRIKIMSKLNIAEKRLPQDGRIRIKVSGKDIDLRVSTLPTVYGEKVVMRILDRSNVRVDLEKLGFEDDDLTRYLKAIQKPYGMILVTGPTGSGKSTTLYASLNKINKDDVNIMTVEDPVEYNLDGINQVHVKEDIGLTFASALRSFLRQDPDIIMVGEIRDSETAEIAIRAALTGHLVFSTLHTNDAPSTVMRLVDMGIERYLIASSLILVLAQRLVRKICPYCKKQLDVPPEALEEIGFSKEEAKTVKVYKGEGCDYCNETGYKGRVALYEVMPISEKIRRMILESASVEEIRKQAIEEGMATLRMSGLKKIKEGVTTIEEVMNVTFN</sequence>
<dbReference type="EMBL" id="CP002606">
    <property type="protein sequence ID" value="AEA33448.1"/>
    <property type="molecule type" value="Genomic_DNA"/>
</dbReference>
<keyword evidence="7" id="KW-0653">Protein transport</keyword>
<evidence type="ECO:0000256" key="2">
    <source>
        <dbReference type="ARBA" id="ARBA00006611"/>
    </source>
</evidence>
<evidence type="ECO:0000256" key="1">
    <source>
        <dbReference type="ARBA" id="ARBA00004496"/>
    </source>
</evidence>
<dbReference type="HOGENOM" id="CLU_013446_10_6_7"/>
<dbReference type="InterPro" id="IPR007831">
    <property type="entry name" value="T2SS_GspE_N"/>
</dbReference>
<name>F2LUC2_HIPMA</name>
<reference evidence="14" key="2">
    <citation type="submission" date="2011-03" db="EMBL/GenBank/DDBJ databases">
        <title>The complete genome of Hippea maritima DSM 10411.</title>
        <authorList>
            <consortium name="US DOE Joint Genome Institute (JGI-PGF)"/>
            <person name="Lucas S."/>
            <person name="Copeland A."/>
            <person name="Lapidus A."/>
            <person name="Bruce D."/>
            <person name="Goodwin L."/>
            <person name="Pitluck S."/>
            <person name="Peters L."/>
            <person name="Kyrpides N."/>
            <person name="Mavromatis K."/>
            <person name="Pagani I."/>
            <person name="Ivanova N."/>
            <person name="Mikhailova N."/>
            <person name="Lu M."/>
            <person name="Detter J.C."/>
            <person name="Tapia R."/>
            <person name="Han C."/>
            <person name="Land M."/>
            <person name="Hauser L."/>
            <person name="Markowitz V."/>
            <person name="Cheng J.-F."/>
            <person name="Hugenholtz P."/>
            <person name="Woyke T."/>
            <person name="Wu D."/>
            <person name="Spring S."/>
            <person name="Schroeder M."/>
            <person name="Brambilla E."/>
            <person name="Klenk H.-P."/>
            <person name="Eisen J.A."/>
        </authorList>
    </citation>
    <scope>NUCLEOTIDE SEQUENCE [LARGE SCALE GENOMIC DNA]</scope>
    <source>
        <strain evidence="14">ATCC 700847 / DSM 10411 / MH2</strain>
    </source>
</reference>
<dbReference type="KEGG" id="hmr:Hipma_0476"/>
<dbReference type="NCBIfam" id="TIGR02538">
    <property type="entry name" value="type_IV_pilB"/>
    <property type="match status" value="1"/>
</dbReference>
<dbReference type="GO" id="GO:0005886">
    <property type="term" value="C:plasma membrane"/>
    <property type="evidence" value="ECO:0007669"/>
    <property type="project" value="TreeGrafter"/>
</dbReference>
<evidence type="ECO:0000256" key="9">
    <source>
        <dbReference type="ARBA" id="ARBA00024382"/>
    </source>
</evidence>
<keyword evidence="3" id="KW-0813">Transport</keyword>
<evidence type="ECO:0000256" key="4">
    <source>
        <dbReference type="ARBA" id="ARBA00022490"/>
    </source>
</evidence>
<dbReference type="FunCoup" id="F2LUC2">
    <property type="interactions" value="220"/>
</dbReference>
<dbReference type="SUPFAM" id="SSF160246">
    <property type="entry name" value="EspE N-terminal domain-like"/>
    <property type="match status" value="1"/>
</dbReference>
<reference evidence="13 14" key="1">
    <citation type="journal article" date="2011" name="Stand. Genomic Sci.">
        <title>Complete genome sequence of the thermophilic sulfur-reducer Hippea maritima type strain (MH(2)).</title>
        <authorList>
            <person name="Huntemann M."/>
            <person name="Lu M."/>
            <person name="Nolan M."/>
            <person name="Lapidus A."/>
            <person name="Lucas S."/>
            <person name="Hammon N."/>
            <person name="Deshpande S."/>
            <person name="Cheng J.F."/>
            <person name="Tapia R."/>
            <person name="Han C."/>
            <person name="Goodwin L."/>
            <person name="Pitluck S."/>
            <person name="Liolios K."/>
            <person name="Pagani I."/>
            <person name="Ivanova N."/>
            <person name="Ovchinikova G."/>
            <person name="Pati A."/>
            <person name="Chen A."/>
            <person name="Palaniappan K."/>
            <person name="Land M."/>
            <person name="Hauser L."/>
            <person name="Jeffries C.D."/>
            <person name="Detter J.C."/>
            <person name="Brambilla E.M."/>
            <person name="Rohde M."/>
            <person name="Spring S."/>
            <person name="Goker M."/>
            <person name="Woyke T."/>
            <person name="Bristow J."/>
            <person name="Eisen J.A."/>
            <person name="Markowitz V."/>
            <person name="Hugenholtz P."/>
            <person name="Kyrpides N.C."/>
            <person name="Klenk H.P."/>
            <person name="Mavromatis K."/>
        </authorList>
    </citation>
    <scope>NUCLEOTIDE SEQUENCE [LARGE SCALE GENOMIC DNA]</scope>
    <source>
        <strain evidence="14">ATCC 700847 / DSM 10411 / MH2</strain>
    </source>
</reference>
<dbReference type="InterPro" id="IPR013374">
    <property type="entry name" value="ATPase_typ4_pilus-assembl_PilB"/>
</dbReference>
<keyword evidence="8" id="KW-1278">Translocase</keyword>
<dbReference type="OrthoDB" id="9805147at2"/>
<keyword evidence="5" id="KW-0547">Nucleotide-binding</keyword>
<dbReference type="FunFam" id="3.30.450.90:FF:000001">
    <property type="entry name" value="Type II secretion system ATPase GspE"/>
    <property type="match status" value="1"/>
</dbReference>
<comment type="catalytic activity">
    <reaction evidence="10">
        <text>ATP + H2O + cellular proteinSide 1 = ADP + phosphate + cellular proteinSide 2.</text>
        <dbReference type="EC" id="7.4.2.8"/>
    </reaction>
</comment>
<dbReference type="RefSeq" id="WP_013681489.1">
    <property type="nucleotide sequence ID" value="NC_015318.1"/>
</dbReference>
<dbReference type="InterPro" id="IPR001482">
    <property type="entry name" value="T2SS/T4SS_dom"/>
</dbReference>
<protein>
    <recommendedName>
        <fullName evidence="9">protein-secreting ATPase</fullName>
        <ecNumber evidence="9">7.4.2.8</ecNumber>
    </recommendedName>
</protein>
<dbReference type="Gene3D" id="3.40.50.300">
    <property type="entry name" value="P-loop containing nucleotide triphosphate hydrolases"/>
    <property type="match status" value="1"/>
</dbReference>
<dbReference type="eggNOG" id="COG2804">
    <property type="taxonomic scope" value="Bacteria"/>
</dbReference>
<dbReference type="Pfam" id="PF00437">
    <property type="entry name" value="T2SSE"/>
    <property type="match status" value="1"/>
</dbReference>
<evidence type="ECO:0000256" key="7">
    <source>
        <dbReference type="ARBA" id="ARBA00022927"/>
    </source>
</evidence>
<evidence type="ECO:0000259" key="12">
    <source>
        <dbReference type="PROSITE" id="PS00662"/>
    </source>
</evidence>
<dbReference type="FunFam" id="3.40.50.300:FF:000398">
    <property type="entry name" value="Type IV pilus assembly ATPase PilB"/>
    <property type="match status" value="1"/>
</dbReference>
<dbReference type="PROSITE" id="PS00662">
    <property type="entry name" value="T2SP_E"/>
    <property type="match status" value="1"/>
</dbReference>
<dbReference type="InterPro" id="IPR013369">
    <property type="entry name" value="T2SS_GspE"/>
</dbReference>
<keyword evidence="4" id="KW-0963">Cytoplasm</keyword>
<dbReference type="PANTHER" id="PTHR30258">
    <property type="entry name" value="TYPE II SECRETION SYSTEM PROTEIN GSPE-RELATED"/>
    <property type="match status" value="1"/>
</dbReference>
<dbReference type="CDD" id="cd01129">
    <property type="entry name" value="PulE-GspE-like"/>
    <property type="match status" value="1"/>
</dbReference>
<dbReference type="Gene3D" id="3.30.450.90">
    <property type="match status" value="1"/>
</dbReference>
<evidence type="ECO:0000313" key="14">
    <source>
        <dbReference type="Proteomes" id="UP000008139"/>
    </source>
</evidence>
<dbReference type="GO" id="GO:0016887">
    <property type="term" value="F:ATP hydrolysis activity"/>
    <property type="evidence" value="ECO:0007669"/>
    <property type="project" value="InterPro"/>
</dbReference>
<dbReference type="GO" id="GO:0009297">
    <property type="term" value="P:pilus assembly"/>
    <property type="evidence" value="ECO:0007669"/>
    <property type="project" value="InterPro"/>
</dbReference>
<dbReference type="FunFam" id="3.30.300.160:FF:000002">
    <property type="entry name" value="Type II secretion system protein E"/>
    <property type="match status" value="1"/>
</dbReference>
<dbReference type="Gene3D" id="3.30.300.160">
    <property type="entry name" value="Type II secretion system, protein E, N-terminal domain"/>
    <property type="match status" value="1"/>
</dbReference>
<dbReference type="EC" id="7.4.2.8" evidence="9"/>
<feature type="coiled-coil region" evidence="11">
    <location>
        <begin position="145"/>
        <end position="181"/>
    </location>
</feature>
<dbReference type="NCBIfam" id="TIGR02533">
    <property type="entry name" value="type_II_gspE"/>
    <property type="match status" value="1"/>
</dbReference>
<proteinExistence type="inferred from homology"/>
<evidence type="ECO:0000256" key="5">
    <source>
        <dbReference type="ARBA" id="ARBA00022741"/>
    </source>
</evidence>
<organism evidence="13 14">
    <name type="scientific">Hippea maritima (strain ATCC 700847 / DSM 10411 / MH2)</name>
    <dbReference type="NCBI Taxonomy" id="760142"/>
    <lineage>
        <taxon>Bacteria</taxon>
        <taxon>Pseudomonadati</taxon>
        <taxon>Campylobacterota</taxon>
        <taxon>Desulfurellia</taxon>
        <taxon>Desulfurellales</taxon>
        <taxon>Hippeaceae</taxon>
        <taxon>Hippea</taxon>
    </lineage>
</organism>
<dbReference type="Proteomes" id="UP000008139">
    <property type="component" value="Chromosome"/>
</dbReference>
<evidence type="ECO:0000256" key="8">
    <source>
        <dbReference type="ARBA" id="ARBA00022967"/>
    </source>
</evidence>
<evidence type="ECO:0000256" key="10">
    <source>
        <dbReference type="ARBA" id="ARBA00034006"/>
    </source>
</evidence>
<keyword evidence="14" id="KW-1185">Reference proteome</keyword>
<comment type="similarity">
    <text evidence="2">Belongs to the GSP E family.</text>
</comment>
<dbReference type="InterPro" id="IPR027417">
    <property type="entry name" value="P-loop_NTPase"/>
</dbReference>
<feature type="domain" description="Bacterial type II secretion system protein E" evidence="12">
    <location>
        <begin position="383"/>
        <end position="397"/>
    </location>
</feature>